<gene>
    <name evidence="3" type="ORF">FPZ45_17150</name>
</gene>
<feature type="domain" description="YOMG-like N-terminal" evidence="2">
    <location>
        <begin position="18"/>
        <end position="107"/>
    </location>
</feature>
<evidence type="ECO:0000259" key="2">
    <source>
        <dbReference type="Pfam" id="PF24049"/>
    </source>
</evidence>
<feature type="domain" description="Tail spike" evidence="1">
    <location>
        <begin position="125"/>
        <end position="254"/>
    </location>
</feature>
<dbReference type="NCBIfam" id="TIGR01665">
    <property type="entry name" value="put_anti_recept"/>
    <property type="match status" value="1"/>
</dbReference>
<comment type="caution">
    <text evidence="3">The sequence shown here is derived from an EMBL/GenBank/DDBJ whole genome shotgun (WGS) entry which is preliminary data.</text>
</comment>
<organism evidence="3 4">
    <name type="scientific">Cohnella terricola</name>
    <dbReference type="NCBI Taxonomy" id="1289167"/>
    <lineage>
        <taxon>Bacteria</taxon>
        <taxon>Bacillati</taxon>
        <taxon>Bacillota</taxon>
        <taxon>Bacilli</taxon>
        <taxon>Bacillales</taxon>
        <taxon>Paenibacillaceae</taxon>
        <taxon>Cohnella</taxon>
    </lineage>
</organism>
<dbReference type="EMBL" id="VNJJ01000010">
    <property type="protein sequence ID" value="TVX98046.1"/>
    <property type="molecule type" value="Genomic_DNA"/>
</dbReference>
<sequence length="1184" mass="133496">MLGDIDDRLKPIQPKYFIAKPNGEIVSKISEAYDDRRVASLTSLNTLSFKIPFHMEENNRLVRNRNTDLIRERYRIKVELGHKVEWYIVMKITDVMGDKGDSKEVECLYLPQELNDKLIRGYAEEALNASEVLTDILSLNRNWSVGYIDADFQLTRRAFEFPDNTLLDAIYSVAETYNAIIEWHTDTRTFDLVKPELHGINRLGTFSYQRYLKSIDQESNAEVVATRLSAAGNDGLGIQRLNPTGQNYIEDYGYWIYPFERDDQRNVIRSSYYMSDGLCHALLDYKALIEGKEKIFGGLVSRTNALNKSLAVKKDELVELKTELAAINELRLTQQFNGLMFYEVFQFTGVTRQFTYPTKLNNKYAVLVRVNDAVGKTLVVNGIVCNIGNNGWSLSRKIDAGNSPSPITISLSGTGNTEVFVQIVSISNMEFAKDNNEDEIIGRYSDYRKRDEIAAKEAEIASVKAELASVHEEIDEITSVLSTSNHFTPDQLEELDAYILVHHFSDDKYIEESDLYEAAKEKFKEIQTPQLSVGIDIVNFMSCLEEQRSWHQLYLGDKIVIKYERFDLKVEAKIIEMDFDYANNKIKLTIAHFKDLTTRREQLEKFIYDSKNTTSIVDLNKSKWGQAVVDTSEFGQLFEHFWDKVTNQINMTVNQTVQIGENGITITDDNDPLRFLRLTNGQIGLTRSGGLRYETALTADGLIAEMVLGKLILGQRVTIGDPDGIWMTEGPRTTITDRCGRMAMKLGLYETSPHDLYGMIINRYDSDTLCSPTVMNRIIVNSEDGFKIQRKKISTFDDVFYTSLDGDLYMKGNFQAGEDEQIFKVTHTGLQLGGSDWATAPFHADMYGNVWMNKLFADSADIKNSIFKDGHIEGSTITLRNGGGVMKLDPMLGLWAGSEDFASSPASIGMDGTATFRKLIVKDKDNKLLIDGENRYIDVGGFDLVGAGAIYAELISAKMVTADSGFISDLTAGRLSTLTNEAKNGWFDYLTIEGNSMKWITGQVDGEGTDKDLPDGRALYWKDSSQQGQMTTEKTPWRVKGFDLKKKVKLLIDFKEHGDDAYPRSAWGLGDGMVKDDSVKDNIDNHKSARGFIEKPAGSFDFIYYAKNNAKERSLRLKDNGVYLNSQDDSFNVNAKNYKFDVTSGGDLKITHANGCEIEFASDGSLKLKSSVGMNFNAPSYHFA</sequence>
<evidence type="ECO:0000313" key="3">
    <source>
        <dbReference type="EMBL" id="TVX98046.1"/>
    </source>
</evidence>
<dbReference type="Proteomes" id="UP000316330">
    <property type="component" value="Unassembled WGS sequence"/>
</dbReference>
<name>A0A559JDU7_9BACL</name>
<proteinExistence type="predicted"/>
<keyword evidence="4" id="KW-1185">Reference proteome</keyword>
<accession>A0A559JDU7</accession>
<dbReference type="InterPro" id="IPR057796">
    <property type="entry name" value="YOMG-like_N"/>
</dbReference>
<evidence type="ECO:0000313" key="4">
    <source>
        <dbReference type="Proteomes" id="UP000316330"/>
    </source>
</evidence>
<dbReference type="InterPro" id="IPR007119">
    <property type="entry name" value="Phage_tail_spike_N"/>
</dbReference>
<reference evidence="3 4" key="1">
    <citation type="submission" date="2019-07" db="EMBL/GenBank/DDBJ databases">
        <authorList>
            <person name="Kim J."/>
        </authorList>
    </citation>
    <scope>NUCLEOTIDE SEQUENCE [LARGE SCALE GENOMIC DNA]</scope>
    <source>
        <strain evidence="3 4">G13</strain>
    </source>
</reference>
<dbReference type="InterPro" id="IPR010572">
    <property type="entry name" value="Tail_dom"/>
</dbReference>
<dbReference type="Pfam" id="PF06605">
    <property type="entry name" value="Prophage_tail"/>
    <property type="match status" value="1"/>
</dbReference>
<dbReference type="Pfam" id="PF24049">
    <property type="entry name" value="YOMG_N"/>
    <property type="match status" value="1"/>
</dbReference>
<dbReference type="AlphaFoldDB" id="A0A559JDU7"/>
<evidence type="ECO:0000259" key="1">
    <source>
        <dbReference type="Pfam" id="PF06605"/>
    </source>
</evidence>
<protein>
    <submittedName>
        <fullName evidence="3">Uncharacterized protein</fullName>
    </submittedName>
</protein>
<dbReference type="OrthoDB" id="5090100at2"/>